<comment type="caution">
    <text evidence="9">The sequence shown here is derived from an EMBL/GenBank/DDBJ whole genome shotgun (WGS) entry which is preliminary data.</text>
</comment>
<dbReference type="InterPro" id="IPR025202">
    <property type="entry name" value="PLD-like_dom"/>
</dbReference>
<feature type="chain" id="PRO_5045856519" description="phospholipase D" evidence="7">
    <location>
        <begin position="22"/>
        <end position="479"/>
    </location>
</feature>
<comment type="catalytic activity">
    <reaction evidence="1">
        <text>a 1,2-diacyl-sn-glycero-3-phosphocholine + H2O = a 1,2-diacyl-sn-glycero-3-phosphate + choline + H(+)</text>
        <dbReference type="Rhea" id="RHEA:14445"/>
        <dbReference type="ChEBI" id="CHEBI:15354"/>
        <dbReference type="ChEBI" id="CHEBI:15377"/>
        <dbReference type="ChEBI" id="CHEBI:15378"/>
        <dbReference type="ChEBI" id="CHEBI:57643"/>
        <dbReference type="ChEBI" id="CHEBI:58608"/>
        <dbReference type="EC" id="3.1.4.4"/>
    </reaction>
</comment>
<evidence type="ECO:0000313" key="10">
    <source>
        <dbReference type="Proteomes" id="UP000443582"/>
    </source>
</evidence>
<dbReference type="InterPro" id="IPR051406">
    <property type="entry name" value="PLD_domain"/>
</dbReference>
<dbReference type="EC" id="3.1.4.4" evidence="3"/>
<name>A0ABY0IG16_9BACT</name>
<reference evidence="10" key="1">
    <citation type="journal article" date="2019" name="Int. J. Syst. Evol. Microbiol.">
        <title>Halobacteriovorax valvorus sp. nov., a novel prokaryotic predator isolated from coastal seawater of China.</title>
        <authorList>
            <person name="Chen M.-X."/>
        </authorList>
    </citation>
    <scope>NUCLEOTIDE SEQUENCE [LARGE SCALE GENOMIC DNA]</scope>
    <source>
        <strain evidence="10">BL9</strain>
    </source>
</reference>
<evidence type="ECO:0000256" key="2">
    <source>
        <dbReference type="ARBA" id="ARBA00008664"/>
    </source>
</evidence>
<dbReference type="PANTHER" id="PTHR43856:SF1">
    <property type="entry name" value="MITOCHONDRIAL CARDIOLIPIN HYDROLASE"/>
    <property type="match status" value="1"/>
</dbReference>
<keyword evidence="10" id="KW-1185">Reference proteome</keyword>
<dbReference type="Gene3D" id="3.30.870.10">
    <property type="entry name" value="Endonuclease Chain A"/>
    <property type="match status" value="2"/>
</dbReference>
<evidence type="ECO:0000256" key="7">
    <source>
        <dbReference type="SAM" id="SignalP"/>
    </source>
</evidence>
<evidence type="ECO:0000259" key="8">
    <source>
        <dbReference type="PROSITE" id="PS50035"/>
    </source>
</evidence>
<evidence type="ECO:0000256" key="4">
    <source>
        <dbReference type="ARBA" id="ARBA00022801"/>
    </source>
</evidence>
<dbReference type="SUPFAM" id="SSF56024">
    <property type="entry name" value="Phospholipase D/nuclease"/>
    <property type="match status" value="2"/>
</dbReference>
<comment type="similarity">
    <text evidence="2">Belongs to the phospholipase D family.</text>
</comment>
<gene>
    <name evidence="9" type="ORF">DAY19_09405</name>
</gene>
<dbReference type="Proteomes" id="UP000443582">
    <property type="component" value="Unassembled WGS sequence"/>
</dbReference>
<dbReference type="EMBL" id="QDKL01000002">
    <property type="protein sequence ID" value="RZF21896.1"/>
    <property type="molecule type" value="Genomic_DNA"/>
</dbReference>
<keyword evidence="4" id="KW-0378">Hydrolase</keyword>
<dbReference type="SMART" id="SM00155">
    <property type="entry name" value="PLDc"/>
    <property type="match status" value="1"/>
</dbReference>
<accession>A0ABY0IG16</accession>
<keyword evidence="7" id="KW-0732">Signal</keyword>
<sequence length="479" mass="55198">MKKLIILALFASNIFAGTSFWALFSPHQGEEAFNQIYQAIENSKSKVWLTVYSWSDSTVAKNLEVACLSGVDVKVVLHPALRRKSRVIDYATAIEDAGCGVKVSVKNMHEKFSIVDDVWAFNSSANLSGGAKSRYSENFIFNNDTSPEGRLVIKTLNREFKFLWNSSKDLYTNKDAKEDNQPALDLVDLTNNPDAQENPSFVSSSMNFKYSEYSKTTKSYKSGRYYRVSSRKVNKKRTWFVRDAMLKLINEAQENILVNVNHLVIEEVSDALIEAVKRGVDVRIVADNQEYKSGTSSKEMVPNFVNDWLELEGNEGKVPPVRIKYYSHAPSPRHWALNHHKYMIFDYNEDDFSKTKLMSGSYNISETAEHSQYDNMFTYSGETFSNLFEDFKGEFDNLWGLNRDENDRPTKEAWDRVAKPYNGRIYLHTKMPVSLTWPEIEEVRSAVYQAAPTFFRDAYRKRDCYFFDIEKQVFSGCPR</sequence>
<organism evidence="9 10">
    <name type="scientific">Halobacteriovorax vibrionivorans</name>
    <dbReference type="NCBI Taxonomy" id="2152716"/>
    <lineage>
        <taxon>Bacteria</taxon>
        <taxon>Pseudomonadati</taxon>
        <taxon>Bdellovibrionota</taxon>
        <taxon>Bacteriovoracia</taxon>
        <taxon>Bacteriovoracales</taxon>
        <taxon>Halobacteriovoraceae</taxon>
        <taxon>Halobacteriovorax</taxon>
    </lineage>
</organism>
<proteinExistence type="inferred from homology"/>
<keyword evidence="5" id="KW-0442">Lipid degradation</keyword>
<dbReference type="RefSeq" id="WP_115361754.1">
    <property type="nucleotide sequence ID" value="NZ_QDKL01000002.1"/>
</dbReference>
<dbReference type="PANTHER" id="PTHR43856">
    <property type="entry name" value="CARDIOLIPIN HYDROLASE"/>
    <property type="match status" value="1"/>
</dbReference>
<evidence type="ECO:0000256" key="1">
    <source>
        <dbReference type="ARBA" id="ARBA00000798"/>
    </source>
</evidence>
<feature type="signal peptide" evidence="7">
    <location>
        <begin position="1"/>
        <end position="21"/>
    </location>
</feature>
<evidence type="ECO:0000313" key="9">
    <source>
        <dbReference type="EMBL" id="RZF21896.1"/>
    </source>
</evidence>
<dbReference type="InterPro" id="IPR001736">
    <property type="entry name" value="PLipase_D/transphosphatidylase"/>
</dbReference>
<dbReference type="PROSITE" id="PS50035">
    <property type="entry name" value="PLD"/>
    <property type="match status" value="1"/>
</dbReference>
<dbReference type="Pfam" id="PF13091">
    <property type="entry name" value="PLDc_2"/>
    <property type="match status" value="2"/>
</dbReference>
<feature type="domain" description="PLD phosphodiesterase" evidence="8">
    <location>
        <begin position="104"/>
        <end position="131"/>
    </location>
</feature>
<evidence type="ECO:0000256" key="6">
    <source>
        <dbReference type="ARBA" id="ARBA00023098"/>
    </source>
</evidence>
<protein>
    <recommendedName>
        <fullName evidence="3">phospholipase D</fullName>
        <ecNumber evidence="3">3.1.4.4</ecNumber>
    </recommendedName>
</protein>
<keyword evidence="6" id="KW-0443">Lipid metabolism</keyword>
<evidence type="ECO:0000256" key="5">
    <source>
        <dbReference type="ARBA" id="ARBA00022963"/>
    </source>
</evidence>
<evidence type="ECO:0000256" key="3">
    <source>
        <dbReference type="ARBA" id="ARBA00012027"/>
    </source>
</evidence>